<keyword evidence="1" id="KW-1133">Transmembrane helix</keyword>
<dbReference type="STRING" id="745776.DGo_CA1813"/>
<dbReference type="Proteomes" id="UP000007575">
    <property type="component" value="Chromosome"/>
</dbReference>
<keyword evidence="1" id="KW-0472">Membrane</keyword>
<evidence type="ECO:0000313" key="2">
    <source>
        <dbReference type="EMBL" id="AFD25740.1"/>
    </source>
</evidence>
<keyword evidence="3" id="KW-1185">Reference proteome</keyword>
<dbReference type="KEGG" id="dgo:DGo_CA1813"/>
<accession>H8GWT4</accession>
<dbReference type="HOGENOM" id="CLU_2478181_0_0_0"/>
<feature type="transmembrane region" description="Helical" evidence="1">
    <location>
        <begin position="56"/>
        <end position="73"/>
    </location>
</feature>
<dbReference type="AlphaFoldDB" id="H8GWT4"/>
<evidence type="ECO:0000256" key="1">
    <source>
        <dbReference type="SAM" id="Phobius"/>
    </source>
</evidence>
<gene>
    <name evidence="2" type="ordered locus">DGo_CA1813</name>
</gene>
<feature type="transmembrane region" description="Helical" evidence="1">
    <location>
        <begin position="32"/>
        <end position="50"/>
    </location>
</feature>
<dbReference type="PATRIC" id="fig|745776.4.peg.1862"/>
<keyword evidence="1" id="KW-0812">Transmembrane</keyword>
<dbReference type="EMBL" id="CP002191">
    <property type="protein sequence ID" value="AFD25740.1"/>
    <property type="molecule type" value="Genomic_DNA"/>
</dbReference>
<protein>
    <submittedName>
        <fullName evidence="2">Uncharacterized protein</fullName>
    </submittedName>
</protein>
<feature type="transmembrane region" description="Helical" evidence="1">
    <location>
        <begin position="6"/>
        <end position="25"/>
    </location>
</feature>
<dbReference type="RefSeq" id="WP_014685223.1">
    <property type="nucleotide sequence ID" value="NC_017790.1"/>
</dbReference>
<sequence length="87" mass="9598">MGQDMFAAFVLPVLFSIGGGLYGYFRFAERRPMLLLNLMLIFLLGAYVQHAQPSEGLFSLLLLDGAFLFFLLVHHLQSPAPKANPAG</sequence>
<reference evidence="2 3" key="1">
    <citation type="journal article" date="2012" name="PLoS ONE">
        <title>Genome sequence and transcriptome analysis of the radioresistant bacterium Deinococcus gobiensis: insights into the extreme environmental adaptations.</title>
        <authorList>
            <person name="Yuan M."/>
            <person name="Chen M."/>
            <person name="Zhang W."/>
            <person name="Lu W."/>
            <person name="Wang J."/>
            <person name="Yang M."/>
            <person name="Zhao P."/>
            <person name="Tang R."/>
            <person name="Li X."/>
            <person name="Hao Y."/>
            <person name="Zhou Z."/>
            <person name="Zhan Y."/>
            <person name="Yu H."/>
            <person name="Teng C."/>
            <person name="Yan Y."/>
            <person name="Ping S."/>
            <person name="Wang Y."/>
            <person name="Lin M."/>
        </authorList>
    </citation>
    <scope>NUCLEOTIDE SEQUENCE [LARGE SCALE GENOMIC DNA]</scope>
    <source>
        <strain evidence="2 3">I-0</strain>
    </source>
</reference>
<organism evidence="2 3">
    <name type="scientific">Deinococcus gobiensis (strain DSM 21396 / JCM 16679 / CGMCC 1.7299 / I-0)</name>
    <dbReference type="NCBI Taxonomy" id="745776"/>
    <lineage>
        <taxon>Bacteria</taxon>
        <taxon>Thermotogati</taxon>
        <taxon>Deinococcota</taxon>
        <taxon>Deinococci</taxon>
        <taxon>Deinococcales</taxon>
        <taxon>Deinococcaceae</taxon>
        <taxon>Deinococcus</taxon>
    </lineage>
</organism>
<name>H8GWT4_DEIGI</name>
<proteinExistence type="predicted"/>
<dbReference type="OrthoDB" id="72289at2"/>
<evidence type="ECO:0000313" key="3">
    <source>
        <dbReference type="Proteomes" id="UP000007575"/>
    </source>
</evidence>